<proteinExistence type="predicted"/>
<dbReference type="EMBL" id="AHMZ02000068">
    <property type="protein sequence ID" value="EMN30839.1"/>
    <property type="molecule type" value="Genomic_DNA"/>
</dbReference>
<comment type="caution">
    <text evidence="1">The sequence shown here is derived from an EMBL/GenBank/DDBJ whole genome shotgun (WGS) entry which is preliminary data.</text>
</comment>
<name>M6K9I6_LEPIR</name>
<dbReference type="Proteomes" id="UP000012137">
    <property type="component" value="Unassembled WGS sequence"/>
</dbReference>
<sequence length="146" mass="16493">MSKTLGYMQEKKDKDGNRFFNLEINLPFSPKMEFFAADNAKKNSPEAKDSAPDYLVYYAKNQVGAIWKKTSRYGSKEYLSCEIIAPLSSQGKLNFSLFPDRETEGRFNVSYSEPTEKGKSLFDDISALFCGWEAKGVKQTIGRPGD</sequence>
<dbReference type="AlphaFoldDB" id="M6K9I6"/>
<dbReference type="InterPro" id="IPR007948">
    <property type="entry name" value="DUF736"/>
</dbReference>
<evidence type="ECO:0000313" key="1">
    <source>
        <dbReference type="EMBL" id="EMN30839.1"/>
    </source>
</evidence>
<organism evidence="1 2">
    <name type="scientific">Leptospira interrogans serovar Pyrogenes str. L0374</name>
    <dbReference type="NCBI Taxonomy" id="1049928"/>
    <lineage>
        <taxon>Bacteria</taxon>
        <taxon>Pseudomonadati</taxon>
        <taxon>Spirochaetota</taxon>
        <taxon>Spirochaetia</taxon>
        <taxon>Leptospirales</taxon>
        <taxon>Leptospiraceae</taxon>
        <taxon>Leptospira</taxon>
    </lineage>
</organism>
<accession>M6K9I6</accession>
<reference evidence="1 2" key="1">
    <citation type="submission" date="2013-01" db="EMBL/GenBank/DDBJ databases">
        <authorList>
            <person name="Harkins D.M."/>
            <person name="Durkin A.S."/>
            <person name="Brinkac L.M."/>
            <person name="Haft D.H."/>
            <person name="Selengut J.D."/>
            <person name="Sanka R."/>
            <person name="DePew J."/>
            <person name="Purushe J."/>
            <person name="Peacock S.J."/>
            <person name="Thaipadungpanit J."/>
            <person name="Wuthiekanun V.W."/>
            <person name="Day N.P."/>
            <person name="Vinetz J.M."/>
            <person name="Sutton G.G."/>
            <person name="Nierman W.C."/>
            <person name="Fouts D.E."/>
        </authorList>
    </citation>
    <scope>NUCLEOTIDE SEQUENCE [LARGE SCALE GENOMIC DNA]</scope>
    <source>
        <strain evidence="1 2">L0374</strain>
    </source>
</reference>
<dbReference type="Pfam" id="PF05284">
    <property type="entry name" value="DUF736"/>
    <property type="match status" value="1"/>
</dbReference>
<protein>
    <submittedName>
        <fullName evidence="1">PF05284 family protein</fullName>
    </submittedName>
</protein>
<gene>
    <name evidence="1" type="ORF">LEP1GSC083_2023</name>
</gene>
<evidence type="ECO:0000313" key="2">
    <source>
        <dbReference type="Proteomes" id="UP000012137"/>
    </source>
</evidence>